<keyword evidence="1" id="KW-1133">Transmembrane helix</keyword>
<dbReference type="EMBL" id="FNLF01000002">
    <property type="protein sequence ID" value="SDR27237.1"/>
    <property type="molecule type" value="Genomic_DNA"/>
</dbReference>
<dbReference type="OrthoDB" id="166777at2"/>
<sequence>MSTQSMRRGAEPVLVALATGGITALAVGVPTDVIDTPLFTRQLPVSWWEAPVVVTMAVLAAIAGGAVALRRRRAGTGEHTTVAGVLSVVGATLAVGCPVCNAVAVGVLGTAGAMSIWAPVQPVLAAASILAMGVFAVRRVRAARCGDEGCRTPVSSGGAR</sequence>
<keyword evidence="1" id="KW-0472">Membrane</keyword>
<gene>
    <name evidence="2" type="ORF">SAMN04489765_4432</name>
</gene>
<name>A0A1H1HP93_9ACTN</name>
<feature type="transmembrane region" description="Helical" evidence="1">
    <location>
        <begin position="116"/>
        <end position="137"/>
    </location>
</feature>
<dbReference type="Proteomes" id="UP000183053">
    <property type="component" value="Unassembled WGS sequence"/>
</dbReference>
<feature type="transmembrane region" description="Helical" evidence="1">
    <location>
        <begin position="81"/>
        <end position="104"/>
    </location>
</feature>
<feature type="transmembrane region" description="Helical" evidence="1">
    <location>
        <begin position="50"/>
        <end position="69"/>
    </location>
</feature>
<reference evidence="3" key="1">
    <citation type="submission" date="2016-10" db="EMBL/GenBank/DDBJ databases">
        <authorList>
            <person name="Varghese N."/>
            <person name="Submissions S."/>
        </authorList>
    </citation>
    <scope>NUCLEOTIDE SEQUENCE [LARGE SCALE GENOMIC DNA]</scope>
    <source>
        <strain evidence="3">DSM 44142</strain>
    </source>
</reference>
<keyword evidence="1" id="KW-0812">Transmembrane</keyword>
<keyword evidence="3" id="KW-1185">Reference proteome</keyword>
<protein>
    <submittedName>
        <fullName evidence="2">Uncharacterized protein</fullName>
    </submittedName>
</protein>
<evidence type="ECO:0000313" key="3">
    <source>
        <dbReference type="Proteomes" id="UP000183053"/>
    </source>
</evidence>
<evidence type="ECO:0000256" key="1">
    <source>
        <dbReference type="SAM" id="Phobius"/>
    </source>
</evidence>
<dbReference type="AlphaFoldDB" id="A0A1H1HP93"/>
<dbReference type="RefSeq" id="WP_133298545.1">
    <property type="nucleotide sequence ID" value="NZ_AP025457.1"/>
</dbReference>
<organism evidence="2 3">
    <name type="scientific">Tsukamurella pulmonis</name>
    <dbReference type="NCBI Taxonomy" id="47312"/>
    <lineage>
        <taxon>Bacteria</taxon>
        <taxon>Bacillati</taxon>
        <taxon>Actinomycetota</taxon>
        <taxon>Actinomycetes</taxon>
        <taxon>Mycobacteriales</taxon>
        <taxon>Tsukamurellaceae</taxon>
        <taxon>Tsukamurella</taxon>
    </lineage>
</organism>
<accession>A0A1H1HP93</accession>
<proteinExistence type="predicted"/>
<evidence type="ECO:0000313" key="2">
    <source>
        <dbReference type="EMBL" id="SDR27237.1"/>
    </source>
</evidence>
<dbReference type="STRING" id="47312.SAMN04489765_4432"/>